<dbReference type="EMBL" id="SJSN01000001">
    <property type="protein sequence ID" value="TCD12516.1"/>
    <property type="molecule type" value="Genomic_DNA"/>
</dbReference>
<dbReference type="Gene3D" id="1.25.40.390">
    <property type="match status" value="1"/>
</dbReference>
<evidence type="ECO:0000313" key="2">
    <source>
        <dbReference type="EMBL" id="TCD12516.1"/>
    </source>
</evidence>
<dbReference type="RefSeq" id="WP_131555956.1">
    <property type="nucleotide sequence ID" value="NZ_SJSN01000001.1"/>
</dbReference>
<accession>A0A4V2MNE7</accession>
<dbReference type="InterPro" id="IPR033985">
    <property type="entry name" value="SusD-like_N"/>
</dbReference>
<keyword evidence="3" id="KW-1185">Reference proteome</keyword>
<dbReference type="Pfam" id="PF14322">
    <property type="entry name" value="SusD-like_3"/>
    <property type="match status" value="1"/>
</dbReference>
<dbReference type="GO" id="GO:0009279">
    <property type="term" value="C:cell outer membrane"/>
    <property type="evidence" value="ECO:0007669"/>
    <property type="project" value="UniProtKB-SubCell"/>
</dbReference>
<proteinExistence type="predicted"/>
<protein>
    <submittedName>
        <fullName evidence="2">RagB/SusD family nutrient uptake outer membrane protein</fullName>
    </submittedName>
</protein>
<gene>
    <name evidence="2" type="ORF">EZ449_00245</name>
</gene>
<name>A0A4V2MNE7_9SPHI</name>
<evidence type="ECO:0000259" key="1">
    <source>
        <dbReference type="Pfam" id="PF14322"/>
    </source>
</evidence>
<reference evidence="2 3" key="1">
    <citation type="submission" date="2019-02" db="EMBL/GenBank/DDBJ databases">
        <title>Pedobacter sp. RP-3-11 sp. nov., isolated from Arctic soil.</title>
        <authorList>
            <person name="Dahal R.H."/>
        </authorList>
    </citation>
    <scope>NUCLEOTIDE SEQUENCE [LARGE SCALE GENOMIC DNA]</scope>
    <source>
        <strain evidence="2 3">RP-3-11</strain>
    </source>
</reference>
<dbReference type="OrthoDB" id="1147023at2"/>
<dbReference type="AlphaFoldDB" id="A0A4V2MNE7"/>
<dbReference type="PROSITE" id="PS51257">
    <property type="entry name" value="PROKAR_LIPOPROTEIN"/>
    <property type="match status" value="1"/>
</dbReference>
<comment type="caution">
    <text evidence="2">The sequence shown here is derived from an EMBL/GenBank/DDBJ whole genome shotgun (WGS) entry which is preliminary data.</text>
</comment>
<organism evidence="2 3">
    <name type="scientific">Pedobacter frigidisoli</name>
    <dbReference type="NCBI Taxonomy" id="2530455"/>
    <lineage>
        <taxon>Bacteria</taxon>
        <taxon>Pseudomonadati</taxon>
        <taxon>Bacteroidota</taxon>
        <taxon>Sphingobacteriia</taxon>
        <taxon>Sphingobacteriales</taxon>
        <taxon>Sphingobacteriaceae</taxon>
        <taxon>Pedobacter</taxon>
    </lineage>
</organism>
<evidence type="ECO:0000313" key="3">
    <source>
        <dbReference type="Proteomes" id="UP000291485"/>
    </source>
</evidence>
<feature type="domain" description="SusD-like N-terminal" evidence="1">
    <location>
        <begin position="24"/>
        <end position="227"/>
    </location>
</feature>
<dbReference type="SUPFAM" id="SSF48452">
    <property type="entry name" value="TPR-like"/>
    <property type="match status" value="1"/>
</dbReference>
<sequence>MKLNKIQSLLFGLGLLLTTQSCNKYLDKEPDNRTEINTIDKVAQLVTTAYPRNDYYYFTESYSDNTEDKGSGVGSLDDVIARPYNWQDLIGDQTGSTTSYWNGCYEGIAAANQALEAIEKNNLGTGVLPYKGEALLARAYAHFMLVTFFSKPYVIGGANNSPGIPYVTAPETKVIVQYDRETVAATYAKIEKDLTEGIALLSSSAYSVPKYHFTPAAAHAFASRFYLFKGEWQKVIDHSTATVPANDFYNNLRPLNTIYRAYGAEDFRSAFTRSDQKSSLLLTEQYSLWQRQTSPRYGYGINLVKMFSTAGNFTGKTRADKILSYGAPNYTTYKFKEYFFRTSPGADIGYPYLIAPLLTVDESLMNRAEAYAELGQFDNSLRDVNIFLSTKITNYSASTDVATLPKITVFYNIADSKEAIIKLILESKKAEFLQEGIRWLDIVRKGLTVTHNQYDTFGVETFKDLAPNDLRRVFQIPQEALLSGVPLNPR</sequence>
<dbReference type="Proteomes" id="UP000291485">
    <property type="component" value="Unassembled WGS sequence"/>
</dbReference>
<dbReference type="InterPro" id="IPR011990">
    <property type="entry name" value="TPR-like_helical_dom_sf"/>
</dbReference>